<evidence type="ECO:0000313" key="12">
    <source>
        <dbReference type="Proteomes" id="UP001148313"/>
    </source>
</evidence>
<evidence type="ECO:0000313" key="11">
    <source>
        <dbReference type="EMBL" id="MDA4847608.1"/>
    </source>
</evidence>
<comment type="caution">
    <text evidence="11">The sequence shown here is derived from an EMBL/GenBank/DDBJ whole genome shotgun (WGS) entry which is preliminary data.</text>
</comment>
<evidence type="ECO:0000259" key="10">
    <source>
        <dbReference type="PROSITE" id="PS50878"/>
    </source>
</evidence>
<keyword evidence="5" id="KW-0460">Magnesium</keyword>
<dbReference type="EMBL" id="JAPJZH010000014">
    <property type="protein sequence ID" value="MDA4847608.1"/>
    <property type="molecule type" value="Genomic_DNA"/>
</dbReference>
<protein>
    <recommendedName>
        <fullName evidence="1">RNA-directed DNA polymerase</fullName>
        <ecNumber evidence="1">2.7.7.49</ecNumber>
    </recommendedName>
</protein>
<keyword evidence="4" id="KW-0479">Metal-binding</keyword>
<evidence type="ECO:0000256" key="4">
    <source>
        <dbReference type="ARBA" id="ARBA00022723"/>
    </source>
</evidence>
<dbReference type="Gene3D" id="3.30.70.270">
    <property type="match status" value="1"/>
</dbReference>
<evidence type="ECO:0000256" key="5">
    <source>
        <dbReference type="ARBA" id="ARBA00022842"/>
    </source>
</evidence>
<evidence type="ECO:0000256" key="8">
    <source>
        <dbReference type="ARBA" id="ARBA00034120"/>
    </source>
</evidence>
<evidence type="ECO:0000256" key="7">
    <source>
        <dbReference type="ARBA" id="ARBA00023118"/>
    </source>
</evidence>
<dbReference type="PANTHER" id="PTHR34047:SF7">
    <property type="entry name" value="RNA-DIRECTED DNA POLYMERASE"/>
    <property type="match status" value="1"/>
</dbReference>
<dbReference type="PRINTS" id="PR00866">
    <property type="entry name" value="RNADNAPOLMS"/>
</dbReference>
<dbReference type="CDD" id="cd03487">
    <property type="entry name" value="RT_Bac_retron_II"/>
    <property type="match status" value="1"/>
</dbReference>
<evidence type="ECO:0000256" key="3">
    <source>
        <dbReference type="ARBA" id="ARBA00022695"/>
    </source>
</evidence>
<organism evidence="11 12">
    <name type="scientific">Hoeflea poritis</name>
    <dbReference type="NCBI Taxonomy" id="2993659"/>
    <lineage>
        <taxon>Bacteria</taxon>
        <taxon>Pseudomonadati</taxon>
        <taxon>Pseudomonadota</taxon>
        <taxon>Alphaproteobacteria</taxon>
        <taxon>Hyphomicrobiales</taxon>
        <taxon>Rhizobiaceae</taxon>
        <taxon>Hoeflea</taxon>
    </lineage>
</organism>
<keyword evidence="3" id="KW-0548">Nucleotidyltransferase</keyword>
<dbReference type="InterPro" id="IPR043128">
    <property type="entry name" value="Rev_trsase/Diguanyl_cyclase"/>
</dbReference>
<dbReference type="GO" id="GO:0003964">
    <property type="term" value="F:RNA-directed DNA polymerase activity"/>
    <property type="evidence" value="ECO:0007669"/>
    <property type="project" value="UniProtKB-KW"/>
</dbReference>
<evidence type="ECO:0000256" key="1">
    <source>
        <dbReference type="ARBA" id="ARBA00012493"/>
    </source>
</evidence>
<dbReference type="RefSeq" id="WP_271091446.1">
    <property type="nucleotide sequence ID" value="NZ_JAPJZH010000014.1"/>
</dbReference>
<dbReference type="InterPro" id="IPR000123">
    <property type="entry name" value="Reverse_transcriptase_msDNA"/>
</dbReference>
<dbReference type="PROSITE" id="PS50878">
    <property type="entry name" value="RT_POL"/>
    <property type="match status" value="1"/>
</dbReference>
<evidence type="ECO:0000256" key="9">
    <source>
        <dbReference type="ARBA" id="ARBA00048173"/>
    </source>
</evidence>
<name>A0ABT4VSB6_9HYPH</name>
<accession>A0ABT4VSB6</accession>
<keyword evidence="6 11" id="KW-0695">RNA-directed DNA polymerase</keyword>
<gene>
    <name evidence="11" type="ORF">OOZ53_19765</name>
</gene>
<dbReference type="EC" id="2.7.7.49" evidence="1"/>
<comment type="similarity">
    <text evidence="8">Belongs to the bacterial reverse transcriptase family.</text>
</comment>
<dbReference type="InterPro" id="IPR051083">
    <property type="entry name" value="GrpII_Intron_Splice-Mob/Def"/>
</dbReference>
<dbReference type="InterPro" id="IPR000477">
    <property type="entry name" value="RT_dom"/>
</dbReference>
<proteinExistence type="inferred from homology"/>
<dbReference type="InterPro" id="IPR043502">
    <property type="entry name" value="DNA/RNA_pol_sf"/>
</dbReference>
<sequence>MESKKASDEGGSGNGIGRRAFITTFSSALLAFSLRPLPAAAHQRPTVAEVAIVTVLGIIQPASAADIRIFLQGMVAELETTDPVAAALIANIQAGNISSSLRDLAGRGKLLEIQMPGVRHYSLTLAGNRFLPAEFLEIRDRRRLNLLRIVYRSTLPQSRVAAIGRMGGASPSEILRSALGKPNIALPSARRYLEKYRKNRKPVSSYAEQFSGSPWASRDTRLDFLSFDTVEQIGLAGGLADGADGPRLTPNGLALCIGISGGFLDLIDQHVHLHYRIFEIRKRTSGTRTIHAPRIQLKSIQRFVLDHILDREAVHEAVHSFVAAPLHSKALPRSSISNAAVHKGQKYVASIDIRDFFGSIPRDGIWSVFTGVKKIGLTEDSVKILQNICCLPYRRNTERGIPQGAPTSPALTNLYLRPFDEDMAQLAGELDLKYSRYADDITFSGASRRKALLAVSIAIRRLAEWQLEIAPKKTRILSWNAQQRVTGAVVNELVLPPRSLREKVRVMFHKASRDRLFLDRNRARLLGYIAYFSAFSDFPRDRIERYRNIVSSRGGTRDE</sequence>
<keyword evidence="12" id="KW-1185">Reference proteome</keyword>
<evidence type="ECO:0000256" key="2">
    <source>
        <dbReference type="ARBA" id="ARBA00022679"/>
    </source>
</evidence>
<keyword evidence="2" id="KW-0808">Transferase</keyword>
<dbReference type="SUPFAM" id="SSF56672">
    <property type="entry name" value="DNA/RNA polymerases"/>
    <property type="match status" value="1"/>
</dbReference>
<dbReference type="Gene3D" id="3.10.10.10">
    <property type="entry name" value="HIV Type 1 Reverse Transcriptase, subunit A, domain 1"/>
    <property type="match status" value="1"/>
</dbReference>
<feature type="domain" description="Reverse transcriptase" evidence="10">
    <location>
        <begin position="261"/>
        <end position="490"/>
    </location>
</feature>
<comment type="catalytic activity">
    <reaction evidence="9">
        <text>DNA(n) + a 2'-deoxyribonucleoside 5'-triphosphate = DNA(n+1) + diphosphate</text>
        <dbReference type="Rhea" id="RHEA:22508"/>
        <dbReference type="Rhea" id="RHEA-COMP:17339"/>
        <dbReference type="Rhea" id="RHEA-COMP:17340"/>
        <dbReference type="ChEBI" id="CHEBI:33019"/>
        <dbReference type="ChEBI" id="CHEBI:61560"/>
        <dbReference type="ChEBI" id="CHEBI:173112"/>
        <dbReference type="EC" id="2.7.7.49"/>
    </reaction>
</comment>
<dbReference type="Proteomes" id="UP001148313">
    <property type="component" value="Unassembled WGS sequence"/>
</dbReference>
<evidence type="ECO:0000256" key="6">
    <source>
        <dbReference type="ARBA" id="ARBA00022918"/>
    </source>
</evidence>
<dbReference type="PANTHER" id="PTHR34047">
    <property type="entry name" value="NUCLEAR INTRON MATURASE 1, MITOCHONDRIAL-RELATED"/>
    <property type="match status" value="1"/>
</dbReference>
<keyword evidence="7" id="KW-0051">Antiviral defense</keyword>
<reference evidence="11" key="1">
    <citation type="submission" date="2022-11" db="EMBL/GenBank/DDBJ databases">
        <title>Hoeflea poritis sp. nov., isolated from scleractinian coral Porites lutea.</title>
        <authorList>
            <person name="Zhang G."/>
            <person name="Wei Q."/>
            <person name="Cai L."/>
        </authorList>
    </citation>
    <scope>NUCLEOTIDE SEQUENCE</scope>
    <source>
        <strain evidence="11">E7-10</strain>
    </source>
</reference>
<dbReference type="Pfam" id="PF00078">
    <property type="entry name" value="RVT_1"/>
    <property type="match status" value="1"/>
</dbReference>